<sequence length="601" mass="65677">MKAENDKKKKAGRKEKEAHVADIEDQISTSDAQASAARVTHATKGLVRSGAIADISRPPKKDRRPRKGKQNESAETSADSREDGPYPDVPTDIDYTSESDATPLAKKVKKDSGTRKSITAARKTPSDPSVNEAQSAVADKSRMSPDMPDKKKAQQVRATSVDGISGTAKNWTSAVDWNNGVPPTNCDTTASNPDPSIPPASKKAPKLKAALPTIPSTPPPAKKGTKPPKGAVKETVPKTPLNVQERGIISDDESAEQDAAMSSPEKNGKRLTSNGIVTVTSKSQSGSSVKVDSDVQVKVEESDEIKHSDTSKDSKDSEGTYKMPAELSHRFKRRFMPTVIKLVGRLNNPWSFVELGAKQLDASIQFLEILWFEIYGPTVPVPQPIKPFCKLVTQELAQWRSAMASAALRLLHDYFLTDPTTAFNNEERAEEAQDMLKDLWFLFEKAHAKPYTGLFRSAFVLRTMTHFVSSTHGAIEFSDHNITSVNVLPVGAIALTAAAVERAVWLWAEERVTISSSGQIDYPKRPFNPKAPKESKYHHHFSDLRWGSVTRAYVVSAKNLAASKVSKIMDLARPTSTTMSDDDDDKGRAALVDVSSDSEQE</sequence>
<comment type="caution">
    <text evidence="3">The sequence shown here is derived from an EMBL/GenBank/DDBJ whole genome shotgun (WGS) entry which is preliminary data.</text>
</comment>
<accession>A0A1C7LYV0</accession>
<feature type="compositionally biased region" description="Basic residues" evidence="1">
    <location>
        <begin position="58"/>
        <end position="68"/>
    </location>
</feature>
<dbReference type="Proteomes" id="UP000092993">
    <property type="component" value="Unassembled WGS sequence"/>
</dbReference>
<evidence type="ECO:0000256" key="1">
    <source>
        <dbReference type="SAM" id="MobiDB-lite"/>
    </source>
</evidence>
<evidence type="ECO:0000313" key="3">
    <source>
        <dbReference type="EMBL" id="OBZ69880.1"/>
    </source>
</evidence>
<dbReference type="STRING" id="5627.A0A1C7LYV0"/>
<evidence type="ECO:0000259" key="2">
    <source>
        <dbReference type="Pfam" id="PF20149"/>
    </source>
</evidence>
<dbReference type="AlphaFoldDB" id="A0A1C7LYV0"/>
<name>A0A1C7LYV0_GRIFR</name>
<feature type="compositionally biased region" description="Low complexity" evidence="1">
    <location>
        <begin position="277"/>
        <end position="290"/>
    </location>
</feature>
<gene>
    <name evidence="3" type="ORF">A0H81_10254</name>
</gene>
<feature type="compositionally biased region" description="Low complexity" evidence="1">
    <location>
        <begin position="199"/>
        <end position="214"/>
    </location>
</feature>
<feature type="compositionally biased region" description="Basic and acidic residues" evidence="1">
    <location>
        <begin position="291"/>
        <end position="319"/>
    </location>
</feature>
<feature type="compositionally biased region" description="Basic and acidic residues" evidence="1">
    <location>
        <begin position="139"/>
        <end position="152"/>
    </location>
</feature>
<dbReference type="Pfam" id="PF20149">
    <property type="entry name" value="DUF6532"/>
    <property type="match status" value="1"/>
</dbReference>
<dbReference type="EMBL" id="LUGG01000015">
    <property type="protein sequence ID" value="OBZ69880.1"/>
    <property type="molecule type" value="Genomic_DNA"/>
</dbReference>
<dbReference type="OrthoDB" id="2800649at2759"/>
<proteinExistence type="predicted"/>
<reference evidence="3 4" key="1">
    <citation type="submission" date="2016-03" db="EMBL/GenBank/DDBJ databases">
        <title>Whole genome sequencing of Grifola frondosa 9006-11.</title>
        <authorList>
            <person name="Min B."/>
            <person name="Park H."/>
            <person name="Kim J.-G."/>
            <person name="Cho H."/>
            <person name="Oh Y.-L."/>
            <person name="Kong W.-S."/>
            <person name="Choi I.-G."/>
        </authorList>
    </citation>
    <scope>NUCLEOTIDE SEQUENCE [LARGE SCALE GENOMIC DNA]</scope>
    <source>
        <strain evidence="3 4">9006-11</strain>
    </source>
</reference>
<dbReference type="InterPro" id="IPR045341">
    <property type="entry name" value="DUF6532"/>
</dbReference>
<organism evidence="3 4">
    <name type="scientific">Grifola frondosa</name>
    <name type="common">Maitake</name>
    <name type="synonym">Polyporus frondosus</name>
    <dbReference type="NCBI Taxonomy" id="5627"/>
    <lineage>
        <taxon>Eukaryota</taxon>
        <taxon>Fungi</taxon>
        <taxon>Dikarya</taxon>
        <taxon>Basidiomycota</taxon>
        <taxon>Agaricomycotina</taxon>
        <taxon>Agaricomycetes</taxon>
        <taxon>Polyporales</taxon>
        <taxon>Grifolaceae</taxon>
        <taxon>Grifola</taxon>
    </lineage>
</organism>
<feature type="compositionally biased region" description="Polar residues" evidence="1">
    <location>
        <begin position="167"/>
        <end position="194"/>
    </location>
</feature>
<feature type="region of interest" description="Disordered" evidence="1">
    <location>
        <begin position="1"/>
        <end position="321"/>
    </location>
</feature>
<feature type="region of interest" description="Disordered" evidence="1">
    <location>
        <begin position="572"/>
        <end position="601"/>
    </location>
</feature>
<protein>
    <recommendedName>
        <fullName evidence="2">DUF6532 domain-containing protein</fullName>
    </recommendedName>
</protein>
<evidence type="ECO:0000313" key="4">
    <source>
        <dbReference type="Proteomes" id="UP000092993"/>
    </source>
</evidence>
<feature type="domain" description="DUF6532" evidence="2">
    <location>
        <begin position="386"/>
        <end position="511"/>
    </location>
</feature>
<keyword evidence="4" id="KW-1185">Reference proteome</keyword>